<dbReference type="Proteomes" id="UP000434172">
    <property type="component" value="Unassembled WGS sequence"/>
</dbReference>
<evidence type="ECO:0000313" key="2">
    <source>
        <dbReference type="EMBL" id="KAF0323157.1"/>
    </source>
</evidence>
<organism evidence="2 3">
    <name type="scientific">Colletotrichum asianum</name>
    <dbReference type="NCBI Taxonomy" id="702518"/>
    <lineage>
        <taxon>Eukaryota</taxon>
        <taxon>Fungi</taxon>
        <taxon>Dikarya</taxon>
        <taxon>Ascomycota</taxon>
        <taxon>Pezizomycotina</taxon>
        <taxon>Sordariomycetes</taxon>
        <taxon>Hypocreomycetidae</taxon>
        <taxon>Glomerellales</taxon>
        <taxon>Glomerellaceae</taxon>
        <taxon>Colletotrichum</taxon>
        <taxon>Colletotrichum gloeosporioides species complex</taxon>
    </lineage>
</organism>
<keyword evidence="3" id="KW-1185">Reference proteome</keyword>
<evidence type="ECO:0000256" key="1">
    <source>
        <dbReference type="SAM" id="MobiDB-lite"/>
    </source>
</evidence>
<evidence type="ECO:0000313" key="3">
    <source>
        <dbReference type="Proteomes" id="UP000434172"/>
    </source>
</evidence>
<sequence>MSSTSSLGAFPGLGLTSDPFLIRRAGSWVKEDKIEPHTKRESDFYTYLVNVFLATSWPQHHTTHCHGTYTTNILAMSMIPIQQSLAAWGGGHDGDVRDAEKTAYLHRTRHYLHAFWPKECKEAGDTSGIACMMVLARHMNNGIADYREAIPNQEGPGSLRLWEEKLNPLLRLSWKAVPLQKSEQYEMLKKEMVQVDGNYKNQYSFEFWNNSDLMRKTLWDRPKYRLFGSMIAKNDDAEWEAAESLRSQVIEIDNAKTGQNGFDVAAAITESCGSFALEGTETGERLDFAWCPEILRVRYTPSAFDDMHLDALHSFNVELPCDVDVPEKQEYQQYNLTAAVRLRGAGIYEEDKRDRIRLFAASGYDIYPEAPSPYADMKWDIVEYGHTYCLYYSRTRAHRMPPLTDLERENRDACDERRRSAEYRKIFEIVSRKEEGDGIICVYDMINPELRKNYPQERRVIDMSGFRPWPRSRRRAPVAVAYAPLEINEEDVETKDSSAPASPVPAVSQNLSQLS</sequence>
<feature type="compositionally biased region" description="Low complexity" evidence="1">
    <location>
        <begin position="497"/>
        <end position="508"/>
    </location>
</feature>
<proteinExistence type="predicted"/>
<protein>
    <submittedName>
        <fullName evidence="2">Uncharacterized protein</fullName>
    </submittedName>
</protein>
<name>A0A8H3WC74_9PEZI</name>
<feature type="region of interest" description="Disordered" evidence="1">
    <location>
        <begin position="489"/>
        <end position="515"/>
    </location>
</feature>
<comment type="caution">
    <text evidence="2">The sequence shown here is derived from an EMBL/GenBank/DDBJ whole genome shotgun (WGS) entry which is preliminary data.</text>
</comment>
<reference evidence="2 3" key="1">
    <citation type="submission" date="2019-12" db="EMBL/GenBank/DDBJ databases">
        <title>A genome sequence resource for the geographically widespread anthracnose pathogen Colletotrichum asianum.</title>
        <authorList>
            <person name="Meng Y."/>
        </authorList>
    </citation>
    <scope>NUCLEOTIDE SEQUENCE [LARGE SCALE GENOMIC DNA]</scope>
    <source>
        <strain evidence="2 3">ICMP 18580</strain>
    </source>
</reference>
<dbReference type="OrthoDB" id="4814566at2759"/>
<dbReference type="AlphaFoldDB" id="A0A8H3WC74"/>
<gene>
    <name evidence="2" type="ORF">GQ607_009496</name>
</gene>
<accession>A0A8H3WC74</accession>
<dbReference type="EMBL" id="WOWK01000054">
    <property type="protein sequence ID" value="KAF0323157.1"/>
    <property type="molecule type" value="Genomic_DNA"/>
</dbReference>